<dbReference type="GO" id="GO:0006508">
    <property type="term" value="P:proteolysis"/>
    <property type="evidence" value="ECO:0007669"/>
    <property type="project" value="InterPro"/>
</dbReference>
<organism evidence="3">
    <name type="scientific">Oryza meridionalis</name>
    <dbReference type="NCBI Taxonomy" id="40149"/>
    <lineage>
        <taxon>Eukaryota</taxon>
        <taxon>Viridiplantae</taxon>
        <taxon>Streptophyta</taxon>
        <taxon>Embryophyta</taxon>
        <taxon>Tracheophyta</taxon>
        <taxon>Spermatophyta</taxon>
        <taxon>Magnoliopsida</taxon>
        <taxon>Liliopsida</taxon>
        <taxon>Poales</taxon>
        <taxon>Poaceae</taxon>
        <taxon>BOP clade</taxon>
        <taxon>Oryzoideae</taxon>
        <taxon>Oryzeae</taxon>
        <taxon>Oryzinae</taxon>
        <taxon>Oryza</taxon>
    </lineage>
</organism>
<feature type="region of interest" description="Disordered" evidence="1">
    <location>
        <begin position="36"/>
        <end position="71"/>
    </location>
</feature>
<dbReference type="PANTHER" id="PTHR12792:SF0">
    <property type="entry name" value="SEPARIN"/>
    <property type="match status" value="1"/>
</dbReference>
<dbReference type="STRING" id="40149.A0A0E0CS16"/>
<feature type="domain" description="Separase-like TPR repeats region" evidence="2">
    <location>
        <begin position="7"/>
        <end position="313"/>
    </location>
</feature>
<sequence length="1154" mass="127008">MEAAAAADLLAALSSPSSHADLSSRFAAYLEPFSPYLPTLNPSAKPPAKRTAKQRKQQPPPPPPPPPDAATVRPLAKRFLPFLCRALQVLPPLLRPNPSSGDAGCTDELLDVYALLLDCLAVISACLAGKPYSVLLQRGRFVCCLESRGHYARAEADAAATLDSLRSVLSVPTASKSRRAATASVASLLPDPGISGEAGADPEVTILAIELTVCFANCASKGKVKDAAPYERVVSLVDQLQPWLRILAEDVSRKYLTLLVNALSRCAILLVAEYSVFNTNLVREFCRATLGECMKAQTIERLPAVARKICSSVDVSWGGGTQLLLDVLKTVVGSAACLKKSVSFIKCAISSTWIKLDEIKFLMSSLGNIGVTLYNIGHLDEAPKALELCCQTVWVYARLSYHRLSASQDEQRIIEDIPKDTLKDISMDAFAKITKMVDILHRCGVKIIPDIIVKSLSELLANDSTSEFLNSSLVLIKFWVKITHKDAKDDESVDSAPLLYHSLMGCTPPLPTKLVGLILEQRDIPLDSSQGNAPAIHQLAIAYCLHAHCAQEANLGAEQPSENLVPLLCSLVDLLAMKGCFELQFDLYFPCYLPMGASIMRVVISQWTNNLFQLQSIILMLIAIVQNFGETVLKETILLFRLWPIDSFISTTCEPSFRREFGFGGSVHEVDSVASSLVSDATVNDQSTFLAGYLYFDLSERLLSRGELFQAFSYGKEALHLRKKLLRKKFKFNFGKFTSGEAQCSGGQNSVSLEAWGSTITEIWPDSTRSTGTGDSFLTPWNVLQCYLDSILQVALLHELIGNGAEAEVLLRTGKDISQFQGLPVFGVLFASALGQIYRKRQQWDTAEGELKYARDLLAQNATFISCKLCKLTLDISLDVQAGDLFWSLYEKDFQKQSAGNLSNALGMYQSALDKLNGTKLEFPVDSYDKLKTTCIICSKDGKEPLAANDGVLPSCTVCANFSQASGDHSNEFTALKFQKHKDSECCPPLDVKVKRTTRNSSRLSKEQNVEAHVKTRTRSSKRTAHVKGEKASTELHCKNGLSCSDNLSTDTLVRGKANCILDGVDQSIDYTCSIFGCWNCLFVNTLNSGSIQNILQFRWDCVWHHNHQKPWVLMEDCMELIKFIISIGSAYHFCTLDPFLRIVIELMSIIYLD</sequence>
<name>A0A0E0CS16_9ORYZ</name>
<feature type="compositionally biased region" description="Basic residues" evidence="1">
    <location>
        <begin position="47"/>
        <end position="56"/>
    </location>
</feature>
<protein>
    <recommendedName>
        <fullName evidence="2">Separase-like TPR repeats region domain-containing protein</fullName>
    </recommendedName>
</protein>
<keyword evidence="4" id="KW-1185">Reference proteome</keyword>
<dbReference type="HOGENOM" id="CLU_008603_0_0_1"/>
<evidence type="ECO:0000313" key="4">
    <source>
        <dbReference type="Proteomes" id="UP000008021"/>
    </source>
</evidence>
<dbReference type="PANTHER" id="PTHR12792">
    <property type="entry name" value="EXTRA SPINDLE POLES 1-RELATED"/>
    <property type="match status" value="1"/>
</dbReference>
<dbReference type="InterPro" id="IPR056933">
    <property type="entry name" value="TPR_ESP1"/>
</dbReference>
<proteinExistence type="predicted"/>
<feature type="compositionally biased region" description="Pro residues" evidence="1">
    <location>
        <begin position="58"/>
        <end position="68"/>
    </location>
</feature>
<dbReference type="EnsemblPlants" id="OMERI02G32410.1">
    <property type="protein sequence ID" value="OMERI02G32410.1"/>
    <property type="gene ID" value="OMERI02G32410"/>
</dbReference>
<dbReference type="Proteomes" id="UP000008021">
    <property type="component" value="Chromosome 2"/>
</dbReference>
<dbReference type="GO" id="GO:0072686">
    <property type="term" value="C:mitotic spindle"/>
    <property type="evidence" value="ECO:0007669"/>
    <property type="project" value="TreeGrafter"/>
</dbReference>
<dbReference type="GO" id="GO:0004197">
    <property type="term" value="F:cysteine-type endopeptidase activity"/>
    <property type="evidence" value="ECO:0007669"/>
    <property type="project" value="InterPro"/>
</dbReference>
<evidence type="ECO:0000259" key="2">
    <source>
        <dbReference type="Pfam" id="PF25110"/>
    </source>
</evidence>
<dbReference type="AlphaFoldDB" id="A0A0E0CS16"/>
<dbReference type="Gramene" id="OMERI02G32410.1">
    <property type="protein sequence ID" value="OMERI02G32410.1"/>
    <property type="gene ID" value="OMERI02G32410"/>
</dbReference>
<dbReference type="GO" id="GO:0005634">
    <property type="term" value="C:nucleus"/>
    <property type="evidence" value="ECO:0007669"/>
    <property type="project" value="InterPro"/>
</dbReference>
<reference evidence="3" key="1">
    <citation type="submission" date="2015-04" db="UniProtKB">
        <authorList>
            <consortium name="EnsemblPlants"/>
        </authorList>
    </citation>
    <scope>IDENTIFICATION</scope>
</reference>
<dbReference type="GO" id="GO:0005737">
    <property type="term" value="C:cytoplasm"/>
    <property type="evidence" value="ECO:0007669"/>
    <property type="project" value="TreeGrafter"/>
</dbReference>
<reference evidence="3" key="2">
    <citation type="submission" date="2018-05" db="EMBL/GenBank/DDBJ databases">
        <title>OmerRS3 (Oryza meridionalis Reference Sequence Version 3).</title>
        <authorList>
            <person name="Zhang J."/>
            <person name="Kudrna D."/>
            <person name="Lee S."/>
            <person name="Talag J."/>
            <person name="Welchert J."/>
            <person name="Wing R.A."/>
        </authorList>
    </citation>
    <scope>NUCLEOTIDE SEQUENCE [LARGE SCALE GENOMIC DNA]</scope>
    <source>
        <strain evidence="3">cv. OR44</strain>
    </source>
</reference>
<dbReference type="GO" id="GO:0051307">
    <property type="term" value="P:meiotic chromosome separation"/>
    <property type="evidence" value="ECO:0007669"/>
    <property type="project" value="TreeGrafter"/>
</dbReference>
<dbReference type="InterPro" id="IPR005314">
    <property type="entry name" value="Peptidase_C50"/>
</dbReference>
<accession>A0A0E0CS16</accession>
<dbReference type="Pfam" id="PF25110">
    <property type="entry name" value="TPR_ESP1"/>
    <property type="match status" value="1"/>
</dbReference>
<evidence type="ECO:0000313" key="3">
    <source>
        <dbReference type="EnsemblPlants" id="OMERI02G32410.1"/>
    </source>
</evidence>
<dbReference type="eggNOG" id="KOG1849">
    <property type="taxonomic scope" value="Eukaryota"/>
</dbReference>
<evidence type="ECO:0000256" key="1">
    <source>
        <dbReference type="SAM" id="MobiDB-lite"/>
    </source>
</evidence>